<dbReference type="HAMAP" id="MF_00614">
    <property type="entry name" value="Fen"/>
    <property type="match status" value="1"/>
</dbReference>
<dbReference type="SUPFAM" id="SSF88723">
    <property type="entry name" value="PIN domain-like"/>
    <property type="match status" value="1"/>
</dbReference>
<dbReference type="InterPro" id="IPR029060">
    <property type="entry name" value="PIN-like_dom_sf"/>
</dbReference>
<evidence type="ECO:0000313" key="15">
    <source>
        <dbReference type="EMBL" id="KAG9510378.1"/>
    </source>
</evidence>
<dbReference type="SMART" id="SM00279">
    <property type="entry name" value="HhH2"/>
    <property type="match status" value="1"/>
</dbReference>
<dbReference type="GO" id="GO:0004519">
    <property type="term" value="F:endonuclease activity"/>
    <property type="evidence" value="ECO:0007669"/>
    <property type="project" value="UniProtKB-KW"/>
</dbReference>
<protein>
    <submittedName>
        <fullName evidence="15">Flap endonuclease 1</fullName>
    </submittedName>
</protein>
<gene>
    <name evidence="15" type="primary">Fen1</name>
    <name evidence="15" type="ORF">GZH46_01084</name>
</gene>
<dbReference type="InterPro" id="IPR023426">
    <property type="entry name" value="Flap_endonuc"/>
</dbReference>
<feature type="domain" description="5'-3' exonuclease" evidence="12">
    <location>
        <begin position="78"/>
        <end position="347"/>
    </location>
</feature>
<organism evidence="15 16">
    <name type="scientific">Fragariocoptes setiger</name>
    <dbReference type="NCBI Taxonomy" id="1670756"/>
    <lineage>
        <taxon>Eukaryota</taxon>
        <taxon>Metazoa</taxon>
        <taxon>Ecdysozoa</taxon>
        <taxon>Arthropoda</taxon>
        <taxon>Chelicerata</taxon>
        <taxon>Arachnida</taxon>
        <taxon>Acari</taxon>
        <taxon>Acariformes</taxon>
        <taxon>Trombidiformes</taxon>
        <taxon>Prostigmata</taxon>
        <taxon>Eupodina</taxon>
        <taxon>Eriophyoidea</taxon>
        <taxon>Phytoptidae</taxon>
        <taxon>Fragariocoptes</taxon>
    </lineage>
</organism>
<dbReference type="Gene3D" id="3.40.50.1010">
    <property type="entry name" value="5'-nuclease"/>
    <property type="match status" value="1"/>
</dbReference>
<comment type="caution">
    <text evidence="15">The sequence shown here is derived from an EMBL/GenBank/DDBJ whole genome shotgun (WGS) entry which is preliminary data.</text>
</comment>
<keyword evidence="6" id="KW-0227">DNA damage</keyword>
<dbReference type="Pfam" id="PF00867">
    <property type="entry name" value="XPG_I"/>
    <property type="match status" value="1"/>
</dbReference>
<dbReference type="InterPro" id="IPR006085">
    <property type="entry name" value="XPG_DNA_repair_N"/>
</dbReference>
<keyword evidence="2" id="KW-0235">DNA replication</keyword>
<dbReference type="SUPFAM" id="SSF47807">
    <property type="entry name" value="5' to 3' exonuclease, C-terminal subdomain"/>
    <property type="match status" value="1"/>
</dbReference>
<dbReference type="SMART" id="SM00475">
    <property type="entry name" value="53EXOc"/>
    <property type="match status" value="1"/>
</dbReference>
<dbReference type="InterPro" id="IPR002421">
    <property type="entry name" value="5-3_exonuclease"/>
</dbReference>
<keyword evidence="4" id="KW-0479">Metal-binding</keyword>
<name>A0ABQ7SAC6_9ACAR</name>
<keyword evidence="8" id="KW-0269">Exonuclease</keyword>
<evidence type="ECO:0000259" key="13">
    <source>
        <dbReference type="SMART" id="SM00484"/>
    </source>
</evidence>
<dbReference type="CDD" id="cd09867">
    <property type="entry name" value="PIN_FEN1"/>
    <property type="match status" value="1"/>
</dbReference>
<proteinExistence type="inferred from homology"/>
<keyword evidence="3" id="KW-0540">Nuclease</keyword>
<dbReference type="PRINTS" id="PR00853">
    <property type="entry name" value="XPGRADSUPER"/>
</dbReference>
<evidence type="ECO:0000256" key="6">
    <source>
        <dbReference type="ARBA" id="ARBA00022763"/>
    </source>
</evidence>
<accession>A0ABQ7SAC6</accession>
<feature type="domain" description="XPG N-terminal" evidence="14">
    <location>
        <begin position="50"/>
        <end position="156"/>
    </location>
</feature>
<dbReference type="PANTHER" id="PTHR11081:SF9">
    <property type="entry name" value="FLAP ENDONUCLEASE 1"/>
    <property type="match status" value="1"/>
</dbReference>
<dbReference type="PANTHER" id="PTHR11081">
    <property type="entry name" value="FLAP ENDONUCLEASE FAMILY MEMBER"/>
    <property type="match status" value="1"/>
</dbReference>
<evidence type="ECO:0000256" key="9">
    <source>
        <dbReference type="ARBA" id="ARBA00022842"/>
    </source>
</evidence>
<evidence type="ECO:0000256" key="10">
    <source>
        <dbReference type="ARBA" id="ARBA00023204"/>
    </source>
</evidence>
<dbReference type="InterPro" id="IPR006086">
    <property type="entry name" value="XPG-I_dom"/>
</dbReference>
<dbReference type="Pfam" id="PF00752">
    <property type="entry name" value="XPG_N"/>
    <property type="match status" value="1"/>
</dbReference>
<evidence type="ECO:0000256" key="1">
    <source>
        <dbReference type="ARBA" id="ARBA00001946"/>
    </source>
</evidence>
<evidence type="ECO:0000313" key="16">
    <source>
        <dbReference type="Proteomes" id="UP000825002"/>
    </source>
</evidence>
<evidence type="ECO:0000256" key="2">
    <source>
        <dbReference type="ARBA" id="ARBA00022705"/>
    </source>
</evidence>
<dbReference type="Proteomes" id="UP000825002">
    <property type="component" value="Unassembled WGS sequence"/>
</dbReference>
<evidence type="ECO:0000256" key="8">
    <source>
        <dbReference type="ARBA" id="ARBA00022839"/>
    </source>
</evidence>
<evidence type="ECO:0000256" key="11">
    <source>
        <dbReference type="SAM" id="MobiDB-lite"/>
    </source>
</evidence>
<feature type="non-terminal residue" evidence="15">
    <location>
        <position position="429"/>
    </location>
</feature>
<dbReference type="PROSITE" id="PS00841">
    <property type="entry name" value="XPG_1"/>
    <property type="match status" value="1"/>
</dbReference>
<evidence type="ECO:0000256" key="5">
    <source>
        <dbReference type="ARBA" id="ARBA00022759"/>
    </source>
</evidence>
<dbReference type="InterPro" id="IPR008918">
    <property type="entry name" value="HhH2"/>
</dbReference>
<evidence type="ECO:0000256" key="3">
    <source>
        <dbReference type="ARBA" id="ARBA00022722"/>
    </source>
</evidence>
<comment type="cofactor">
    <cofactor evidence="1">
        <name>Mg(2+)</name>
        <dbReference type="ChEBI" id="CHEBI:18420"/>
    </cofactor>
</comment>
<evidence type="ECO:0000259" key="14">
    <source>
        <dbReference type="SMART" id="SM00485"/>
    </source>
</evidence>
<evidence type="ECO:0000259" key="12">
    <source>
        <dbReference type="SMART" id="SM00475"/>
    </source>
</evidence>
<dbReference type="EMBL" id="JAIFTH010000160">
    <property type="protein sequence ID" value="KAG9510378.1"/>
    <property type="molecule type" value="Genomic_DNA"/>
</dbReference>
<feature type="region of interest" description="Disordered" evidence="11">
    <location>
        <begin position="377"/>
        <end position="429"/>
    </location>
</feature>
<keyword evidence="9" id="KW-0460">Magnesium</keyword>
<dbReference type="Gene3D" id="1.10.150.20">
    <property type="entry name" value="5' to 3' exonuclease, C-terminal subdomain"/>
    <property type="match status" value="1"/>
</dbReference>
<dbReference type="InterPro" id="IPR019974">
    <property type="entry name" value="XPG_CS"/>
</dbReference>
<dbReference type="SMART" id="SM00484">
    <property type="entry name" value="XPGI"/>
    <property type="match status" value="1"/>
</dbReference>
<dbReference type="InterPro" id="IPR006084">
    <property type="entry name" value="XPG/Rad2"/>
</dbReference>
<evidence type="ECO:0000256" key="7">
    <source>
        <dbReference type="ARBA" id="ARBA00022801"/>
    </source>
</evidence>
<dbReference type="PROSITE" id="PS00842">
    <property type="entry name" value="XPG_2"/>
    <property type="match status" value="1"/>
</dbReference>
<keyword evidence="16" id="KW-1185">Reference proteome</keyword>
<feature type="domain" description="XPG-I" evidence="13">
    <location>
        <begin position="195"/>
        <end position="265"/>
    </location>
</feature>
<evidence type="ECO:0000256" key="4">
    <source>
        <dbReference type="ARBA" id="ARBA00022723"/>
    </source>
</evidence>
<keyword evidence="7" id="KW-0378">Hydrolase</keyword>
<dbReference type="InterPro" id="IPR036279">
    <property type="entry name" value="5-3_exonuclease_C_sf"/>
</dbReference>
<reference evidence="15 16" key="1">
    <citation type="submission" date="2020-10" db="EMBL/GenBank/DDBJ databases">
        <authorList>
            <person name="Klimov P.B."/>
            <person name="Dyachkov S.M."/>
            <person name="Chetverikov P.E."/>
        </authorList>
    </citation>
    <scope>NUCLEOTIDE SEQUENCE [LARGE SCALE GENOMIC DNA]</scope>
    <source>
        <strain evidence="15">BMOC 18-1129-001#AD2665</strain>
        <tissue evidence="15">Entire mites</tissue>
    </source>
</reference>
<dbReference type="SMART" id="SM00485">
    <property type="entry name" value="XPGN"/>
    <property type="match status" value="1"/>
</dbReference>
<keyword evidence="5 15" id="KW-0255">Endonuclease</keyword>
<keyword evidence="10" id="KW-0234">DNA repair</keyword>
<sequence length="429" mass="48369">MKASIPTDAPAQCLRPQIPVLISGRDALMHADAACLRQENKITWILLLSMGIKQLSKLIADVAPQAIKEQEIKAYFGRRIAIDASTSLYQFLIAIRMQSDLMTNDSGETTSHLIGFLHRTVKLIENGIKPVYVFDGKPPDLKFGELGKRSEKRKEAKEKLDKAVEDNNQEEIIKFNKRLIHVTPKHNEDVKKLLRFMGLPVIDAPSEAEAQCAELCKQGKVWAVATEDMDGLTFGTPRLVRHLTSGSSDSVHEYDLEKVIQGFELESQDEFIDLCILMGCDYCDSIRGIGGKKGLELIRKYKRIEDILDIVKNKEDIPEDWLYEGARRLFKEPEVDNDVTEEDLKPKEMDPEGLVAYLCSEHSFNEQRVRSAIARMKASKTKSSQTRIDSFFKLKPPSDQVAAKKPDAKAAKTPVKKANGPAKNKRFKK</sequence>